<organism evidence="2 3">
    <name type="scientific">Apiospora marii</name>
    <dbReference type="NCBI Taxonomy" id="335849"/>
    <lineage>
        <taxon>Eukaryota</taxon>
        <taxon>Fungi</taxon>
        <taxon>Dikarya</taxon>
        <taxon>Ascomycota</taxon>
        <taxon>Pezizomycotina</taxon>
        <taxon>Sordariomycetes</taxon>
        <taxon>Xylariomycetidae</taxon>
        <taxon>Amphisphaeriales</taxon>
        <taxon>Apiosporaceae</taxon>
        <taxon>Apiospora</taxon>
    </lineage>
</organism>
<gene>
    <name evidence="2" type="ORF">PG991_011222</name>
</gene>
<accession>A0ABR1RFK0</accession>
<feature type="compositionally biased region" description="Polar residues" evidence="1">
    <location>
        <begin position="36"/>
        <end position="47"/>
    </location>
</feature>
<reference evidence="2 3" key="1">
    <citation type="submission" date="2023-01" db="EMBL/GenBank/DDBJ databases">
        <title>Analysis of 21 Apiospora genomes using comparative genomics revels a genus with tremendous synthesis potential of carbohydrate active enzymes and secondary metabolites.</title>
        <authorList>
            <person name="Sorensen T."/>
        </authorList>
    </citation>
    <scope>NUCLEOTIDE SEQUENCE [LARGE SCALE GENOMIC DNA]</scope>
    <source>
        <strain evidence="2 3">CBS 20057</strain>
    </source>
</reference>
<evidence type="ECO:0000313" key="3">
    <source>
        <dbReference type="Proteomes" id="UP001396898"/>
    </source>
</evidence>
<evidence type="ECO:0000256" key="1">
    <source>
        <dbReference type="SAM" id="MobiDB-lite"/>
    </source>
</evidence>
<keyword evidence="3" id="KW-1185">Reference proteome</keyword>
<dbReference type="EMBL" id="JAQQWI010000016">
    <property type="protein sequence ID" value="KAK8008671.1"/>
    <property type="molecule type" value="Genomic_DNA"/>
</dbReference>
<comment type="caution">
    <text evidence="2">The sequence shown here is derived from an EMBL/GenBank/DDBJ whole genome shotgun (WGS) entry which is preliminary data.</text>
</comment>
<sequence length="94" mass="10079">MASHKKRDSDNGALGAAIGGQSVYQSIADDGDAVGDNSQATPDPITQKTKKAGVFRRLSRSVRKAFTSDMNEANDPEIQSMEAQEKRWKAQGPG</sequence>
<feature type="region of interest" description="Disordered" evidence="1">
    <location>
        <begin position="28"/>
        <end position="94"/>
    </location>
</feature>
<evidence type="ECO:0000313" key="2">
    <source>
        <dbReference type="EMBL" id="KAK8008671.1"/>
    </source>
</evidence>
<dbReference type="Proteomes" id="UP001396898">
    <property type="component" value="Unassembled WGS sequence"/>
</dbReference>
<name>A0ABR1RFK0_9PEZI</name>
<protein>
    <submittedName>
        <fullName evidence="2">Uncharacterized protein</fullName>
    </submittedName>
</protein>
<proteinExistence type="predicted"/>
<feature type="compositionally biased region" description="Basic residues" evidence="1">
    <location>
        <begin position="48"/>
        <end position="63"/>
    </location>
</feature>